<proteinExistence type="inferred from homology"/>
<protein>
    <submittedName>
        <fullName evidence="6">Asparaginase</fullName>
    </submittedName>
</protein>
<comment type="caution">
    <text evidence="6">The sequence shown here is derived from an EMBL/GenBank/DDBJ whole genome shotgun (WGS) entry which is preliminary data.</text>
</comment>
<evidence type="ECO:0000256" key="3">
    <source>
        <dbReference type="SAM" id="MobiDB-lite"/>
    </source>
</evidence>
<evidence type="ECO:0000259" key="5">
    <source>
        <dbReference type="Pfam" id="PF17763"/>
    </source>
</evidence>
<dbReference type="PIRSF" id="PIRSF001220">
    <property type="entry name" value="L-ASNase_gatD"/>
    <property type="match status" value="1"/>
</dbReference>
<dbReference type="InterPro" id="IPR037152">
    <property type="entry name" value="L-asparaginase_N_sf"/>
</dbReference>
<keyword evidence="2" id="KW-0378">Hydrolase</keyword>
<dbReference type="Pfam" id="PF00710">
    <property type="entry name" value="Asparaginase"/>
    <property type="match status" value="1"/>
</dbReference>
<feature type="region of interest" description="Disordered" evidence="3">
    <location>
        <begin position="1"/>
        <end position="34"/>
    </location>
</feature>
<gene>
    <name evidence="6" type="ORF">KQ910_17200</name>
</gene>
<dbReference type="PANTHER" id="PTHR11707:SF28">
    <property type="entry name" value="60 KDA LYSOPHOSPHOLIPASE"/>
    <property type="match status" value="1"/>
</dbReference>
<evidence type="ECO:0000313" key="6">
    <source>
        <dbReference type="EMBL" id="MBU8875513.1"/>
    </source>
</evidence>
<comment type="similarity">
    <text evidence="1">Belongs to the asparaginase 1 family.</text>
</comment>
<dbReference type="InterPro" id="IPR027474">
    <property type="entry name" value="L-asparaginase_N"/>
</dbReference>
<evidence type="ECO:0000256" key="1">
    <source>
        <dbReference type="ARBA" id="ARBA00010518"/>
    </source>
</evidence>
<dbReference type="Gene3D" id="3.40.50.1170">
    <property type="entry name" value="L-asparaginase, N-terminal domain"/>
    <property type="match status" value="1"/>
</dbReference>
<sequence>MSPPGDIAAASILRPPPSPRTAQEHRVSSSNRPKVAFIGTGGTISSLGVHPLELQDYGIHDKRMHASQIVERFPVVNEIAEVIPVDFRNVPSPEIYFAEWKELAALCHRTVAEHPDLAGIVIGHGTATLEETAWVLNLVLKIDVPVVLIGSQRPASGLSTDAAINLVNGVRTAASPDSRGRGVLVLLNDEIQAAREVTKTSNWRMQTFRTPDFGILGHADGDRIAYYRKPERRHMPDTEFDIAGLDALPRVDIAYAYAGSDGSAMRAFIAAGAKGLVSAGFAPGMPPAADLAAMEEAVKQGIVVVQSSRAGSGRIHRSKKLTDAGVLAADNLNPQKARLLLALALTRTSDPAEVARIFAAY</sequence>
<dbReference type="PIRSF" id="PIRSF500176">
    <property type="entry name" value="L_ASNase"/>
    <property type="match status" value="1"/>
</dbReference>
<evidence type="ECO:0000313" key="7">
    <source>
        <dbReference type="Proteomes" id="UP000727907"/>
    </source>
</evidence>
<dbReference type="PANTHER" id="PTHR11707">
    <property type="entry name" value="L-ASPARAGINASE"/>
    <property type="match status" value="1"/>
</dbReference>
<feature type="domain" description="L-asparaginase N-terminal" evidence="4">
    <location>
        <begin position="34"/>
        <end position="231"/>
    </location>
</feature>
<evidence type="ECO:0000259" key="4">
    <source>
        <dbReference type="Pfam" id="PF00710"/>
    </source>
</evidence>
<dbReference type="Pfam" id="PF17763">
    <property type="entry name" value="Asparaginase_C"/>
    <property type="match status" value="1"/>
</dbReference>
<reference evidence="6 7" key="1">
    <citation type="submission" date="2021-06" db="EMBL/GenBank/DDBJ databases">
        <authorList>
            <person name="Lee D.H."/>
        </authorList>
    </citation>
    <scope>NUCLEOTIDE SEQUENCE [LARGE SCALE GENOMIC DNA]</scope>
    <source>
        <strain evidence="6 7">MMS21-HV4-11</strain>
    </source>
</reference>
<dbReference type="PROSITE" id="PS51732">
    <property type="entry name" value="ASN_GLN_ASE_3"/>
    <property type="match status" value="1"/>
</dbReference>
<accession>A0ABS6ILN6</accession>
<dbReference type="Proteomes" id="UP000727907">
    <property type="component" value="Unassembled WGS sequence"/>
</dbReference>
<dbReference type="EMBL" id="JAHOPB010000001">
    <property type="protein sequence ID" value="MBU8875513.1"/>
    <property type="molecule type" value="Genomic_DNA"/>
</dbReference>
<dbReference type="InterPro" id="IPR006034">
    <property type="entry name" value="Asparaginase/glutaminase-like"/>
</dbReference>
<dbReference type="SMART" id="SM00870">
    <property type="entry name" value="Asparaginase"/>
    <property type="match status" value="1"/>
</dbReference>
<keyword evidence="7" id="KW-1185">Reference proteome</keyword>
<feature type="domain" description="Asparaginase/glutaminase C-terminal" evidence="5">
    <location>
        <begin position="250"/>
        <end position="358"/>
    </location>
</feature>
<dbReference type="Gene3D" id="3.40.50.40">
    <property type="match status" value="1"/>
</dbReference>
<evidence type="ECO:0000256" key="2">
    <source>
        <dbReference type="ARBA" id="ARBA00022801"/>
    </source>
</evidence>
<organism evidence="6 7">
    <name type="scientific">Reyranella humidisoli</name>
    <dbReference type="NCBI Taxonomy" id="2849149"/>
    <lineage>
        <taxon>Bacteria</taxon>
        <taxon>Pseudomonadati</taxon>
        <taxon>Pseudomonadota</taxon>
        <taxon>Alphaproteobacteria</taxon>
        <taxon>Hyphomicrobiales</taxon>
        <taxon>Reyranellaceae</taxon>
        <taxon>Reyranella</taxon>
    </lineage>
</organism>
<dbReference type="InterPro" id="IPR040919">
    <property type="entry name" value="Asparaginase_C"/>
</dbReference>
<dbReference type="CDD" id="cd08964">
    <property type="entry name" value="L-asparaginase_II"/>
    <property type="match status" value="1"/>
</dbReference>
<dbReference type="InterPro" id="IPR027473">
    <property type="entry name" value="L-asparaginase_C"/>
</dbReference>
<dbReference type="InterPro" id="IPR004550">
    <property type="entry name" value="AsnASE_II"/>
</dbReference>
<name>A0ABS6ILN6_9HYPH</name>